<feature type="domain" description="ISE2-like SH3" evidence="2">
    <location>
        <begin position="38"/>
        <end position="119"/>
    </location>
</feature>
<dbReference type="Proteomes" id="UP000652761">
    <property type="component" value="Unassembled WGS sequence"/>
</dbReference>
<name>A0A843UJN2_COLES</name>
<sequence>MAAGITAVAQGGCLAARDHRMRLLPLVSFDLPSLNILEKKWIKMVYKTGFPNDSLAQGNPLPRNTLKEILMKENMQWEKLADSEFGPLWCMEGSLETWSWSLNVPVLSSLSEDDELFSILDVQKKPCTTGIHPPSTRCEASALGKCKRKGRSSPSGIDISSIPLHAELVSMEGCAQCHADIIGFQRTIEEASKRLADRQAAYQALTEGAAEAEAATTALEQEFADSQTRLLALQASLADLRRGPHASSSGATFRVLGLALGIFSLNFAFVAFLKI</sequence>
<keyword evidence="1" id="KW-1133">Transmembrane helix</keyword>
<evidence type="ECO:0000313" key="3">
    <source>
        <dbReference type="EMBL" id="MQL80169.1"/>
    </source>
</evidence>
<proteinExistence type="predicted"/>
<protein>
    <recommendedName>
        <fullName evidence="2">ISE2-like SH3 domain-containing protein</fullName>
    </recommendedName>
</protein>
<organism evidence="3 4">
    <name type="scientific">Colocasia esculenta</name>
    <name type="common">Wild taro</name>
    <name type="synonym">Arum esculentum</name>
    <dbReference type="NCBI Taxonomy" id="4460"/>
    <lineage>
        <taxon>Eukaryota</taxon>
        <taxon>Viridiplantae</taxon>
        <taxon>Streptophyta</taxon>
        <taxon>Embryophyta</taxon>
        <taxon>Tracheophyta</taxon>
        <taxon>Spermatophyta</taxon>
        <taxon>Magnoliopsida</taxon>
        <taxon>Liliopsida</taxon>
        <taxon>Araceae</taxon>
        <taxon>Aroideae</taxon>
        <taxon>Colocasieae</taxon>
        <taxon>Colocasia</taxon>
    </lineage>
</organism>
<feature type="transmembrane region" description="Helical" evidence="1">
    <location>
        <begin position="251"/>
        <end position="273"/>
    </location>
</feature>
<dbReference type="EMBL" id="NMUH01000492">
    <property type="protein sequence ID" value="MQL80169.1"/>
    <property type="molecule type" value="Genomic_DNA"/>
</dbReference>
<dbReference type="AlphaFoldDB" id="A0A843UJN2"/>
<comment type="caution">
    <text evidence="3">The sequence shown here is derived from an EMBL/GenBank/DDBJ whole genome shotgun (WGS) entry which is preliminary data.</text>
</comment>
<keyword evidence="4" id="KW-1185">Reference proteome</keyword>
<dbReference type="InterPro" id="IPR057416">
    <property type="entry name" value="SH3_ISE2"/>
</dbReference>
<keyword evidence="1" id="KW-0472">Membrane</keyword>
<gene>
    <name evidence="3" type="ORF">Taro_012598</name>
</gene>
<dbReference type="OrthoDB" id="1933376at2759"/>
<evidence type="ECO:0000313" key="4">
    <source>
        <dbReference type="Proteomes" id="UP000652761"/>
    </source>
</evidence>
<keyword evidence="1" id="KW-0812">Transmembrane</keyword>
<evidence type="ECO:0000256" key="1">
    <source>
        <dbReference type="SAM" id="Phobius"/>
    </source>
</evidence>
<reference evidence="3" key="1">
    <citation type="submission" date="2017-07" db="EMBL/GenBank/DDBJ databases">
        <title>Taro Niue Genome Assembly and Annotation.</title>
        <authorList>
            <person name="Atibalentja N."/>
            <person name="Keating K."/>
            <person name="Fields C.J."/>
        </authorList>
    </citation>
    <scope>NUCLEOTIDE SEQUENCE</scope>
    <source>
        <strain evidence="3">Niue_2</strain>
        <tissue evidence="3">Leaf</tissue>
    </source>
</reference>
<dbReference type="Pfam" id="PF25446">
    <property type="entry name" value="SH3_ISE2"/>
    <property type="match status" value="1"/>
</dbReference>
<evidence type="ECO:0000259" key="2">
    <source>
        <dbReference type="Pfam" id="PF25446"/>
    </source>
</evidence>
<accession>A0A843UJN2</accession>